<accession>A0ABP1S2Z6</accession>
<proteinExistence type="predicted"/>
<evidence type="ECO:0000256" key="1">
    <source>
        <dbReference type="SAM" id="Phobius"/>
    </source>
</evidence>
<keyword evidence="1" id="KW-1133">Transmembrane helix</keyword>
<dbReference type="EMBL" id="CAXLJM020000149">
    <property type="protein sequence ID" value="CAL8142904.1"/>
    <property type="molecule type" value="Genomic_DNA"/>
</dbReference>
<feature type="transmembrane region" description="Helical" evidence="1">
    <location>
        <begin position="130"/>
        <end position="154"/>
    </location>
</feature>
<keyword evidence="1" id="KW-0812">Transmembrane</keyword>
<evidence type="ECO:0000313" key="2">
    <source>
        <dbReference type="EMBL" id="CAL8142904.1"/>
    </source>
</evidence>
<dbReference type="Proteomes" id="UP001642540">
    <property type="component" value="Unassembled WGS sequence"/>
</dbReference>
<keyword evidence="3" id="KW-1185">Reference proteome</keyword>
<name>A0ABP1S2Z6_9HEXA</name>
<sequence>MGRVVRMDRNTTAACCIPQSNLMKVMSLSSAIFGAPMTLISSILTYSPDLPTTLSKDENTSIFMQHKPFQILIFVGALQTIFSVWLLWARDKRRAAKLWTLGHFLCFCGILLYLWNLLAAKPVTNHYLRLYFYFVGVDFCNILFMTLIMIEILLRPMSSDIDHGSIMRRESNGSSISLRSKDHYEYKV</sequence>
<evidence type="ECO:0000313" key="3">
    <source>
        <dbReference type="Proteomes" id="UP001642540"/>
    </source>
</evidence>
<organism evidence="2 3">
    <name type="scientific">Orchesella dallaii</name>
    <dbReference type="NCBI Taxonomy" id="48710"/>
    <lineage>
        <taxon>Eukaryota</taxon>
        <taxon>Metazoa</taxon>
        <taxon>Ecdysozoa</taxon>
        <taxon>Arthropoda</taxon>
        <taxon>Hexapoda</taxon>
        <taxon>Collembola</taxon>
        <taxon>Entomobryomorpha</taxon>
        <taxon>Entomobryoidea</taxon>
        <taxon>Orchesellidae</taxon>
        <taxon>Orchesellinae</taxon>
        <taxon>Orchesella</taxon>
    </lineage>
</organism>
<feature type="transmembrane region" description="Helical" evidence="1">
    <location>
        <begin position="68"/>
        <end position="88"/>
    </location>
</feature>
<protein>
    <submittedName>
        <fullName evidence="2">Uncharacterized protein</fullName>
    </submittedName>
</protein>
<keyword evidence="1" id="KW-0472">Membrane</keyword>
<feature type="transmembrane region" description="Helical" evidence="1">
    <location>
        <begin position="100"/>
        <end position="118"/>
    </location>
</feature>
<feature type="transmembrane region" description="Helical" evidence="1">
    <location>
        <begin position="28"/>
        <end position="48"/>
    </location>
</feature>
<gene>
    <name evidence="2" type="ORF">ODALV1_LOCUS29186</name>
</gene>
<comment type="caution">
    <text evidence="2">The sequence shown here is derived from an EMBL/GenBank/DDBJ whole genome shotgun (WGS) entry which is preliminary data.</text>
</comment>
<reference evidence="2 3" key="1">
    <citation type="submission" date="2024-08" db="EMBL/GenBank/DDBJ databases">
        <authorList>
            <person name="Cucini C."/>
            <person name="Frati F."/>
        </authorList>
    </citation>
    <scope>NUCLEOTIDE SEQUENCE [LARGE SCALE GENOMIC DNA]</scope>
</reference>